<dbReference type="AlphaFoldDB" id="A0A6J4RGN9"/>
<accession>A0A6J4RGN9</accession>
<name>A0A6J4RGN9_9ACTN</name>
<feature type="non-terminal residue" evidence="2">
    <location>
        <position position="1"/>
    </location>
</feature>
<organism evidence="2">
    <name type="scientific">uncultured Solirubrobacteraceae bacterium</name>
    <dbReference type="NCBI Taxonomy" id="1162706"/>
    <lineage>
        <taxon>Bacteria</taxon>
        <taxon>Bacillati</taxon>
        <taxon>Actinomycetota</taxon>
        <taxon>Thermoleophilia</taxon>
        <taxon>Solirubrobacterales</taxon>
        <taxon>Solirubrobacteraceae</taxon>
        <taxon>environmental samples</taxon>
    </lineage>
</organism>
<evidence type="ECO:0000256" key="1">
    <source>
        <dbReference type="SAM" id="MobiDB-lite"/>
    </source>
</evidence>
<reference evidence="2" key="1">
    <citation type="submission" date="2020-02" db="EMBL/GenBank/DDBJ databases">
        <authorList>
            <person name="Meier V. D."/>
        </authorList>
    </citation>
    <scope>NUCLEOTIDE SEQUENCE</scope>
    <source>
        <strain evidence="2">AVDCRST_MAG53</strain>
    </source>
</reference>
<evidence type="ECO:0000313" key="2">
    <source>
        <dbReference type="EMBL" id="CAA9473161.1"/>
    </source>
</evidence>
<feature type="non-terminal residue" evidence="2">
    <location>
        <position position="41"/>
    </location>
</feature>
<feature type="compositionally biased region" description="Basic residues" evidence="1">
    <location>
        <begin position="1"/>
        <end position="27"/>
    </location>
</feature>
<protein>
    <submittedName>
        <fullName evidence="2">Uncharacterized protein</fullName>
    </submittedName>
</protein>
<feature type="region of interest" description="Disordered" evidence="1">
    <location>
        <begin position="1"/>
        <end position="41"/>
    </location>
</feature>
<sequence length="41" mass="4969">SHPQRHRPAPPHHLLLRHHRTRQRLPTHRTTLQNHQATHPL</sequence>
<proteinExistence type="predicted"/>
<dbReference type="EMBL" id="CADCVR010000003">
    <property type="protein sequence ID" value="CAA9473161.1"/>
    <property type="molecule type" value="Genomic_DNA"/>
</dbReference>
<gene>
    <name evidence="2" type="ORF">AVDCRST_MAG53-69</name>
</gene>